<dbReference type="AlphaFoldDB" id="A0A182INJ0"/>
<sequence length="453" mass="49786">MNCLIVGDDAIACSGPCKARFHVSCLALHRECIKELRRNPQLRWHCSECTAAEDEARAPVQDKAIDQLRCDLSAEIASCFSLLRGEFLGELRSALSSAGPPANLAHVPSEASTQPIFAPHPSTPAWFGSNSSGPSGPSTKRRLIDRSPPLPAYSAPLLTGTGHSSSRAVLTVPPTEAKFWLYLTPYQPDCMVYGHRRDSGYQTFLYSNVAEVRRVFMFLIEQLPKETTDSTGTETPVDRVTDLENRIVENMQQQLRSSWRKDHQGSPLDLRQGDKSVDCITIDSLHEYIGWIAERFKPSEDMLLFGDFNMPTIAWKADSSGSLSPSGGPTALAFTDGFAFNGLQQISEVSHTLDRQLDLIFANPVARASCSPVHSSPLPLVAEDNYHPALEMSLSAPPPAPRTSIQRSSANPGRLCFRKCDYGRLSRLLRDTDWSFLDTASVDDAASSFSNIP</sequence>
<dbReference type="Gene3D" id="3.30.40.10">
    <property type="entry name" value="Zinc/RING finger domain, C3HC4 (zinc finger)"/>
    <property type="match status" value="1"/>
</dbReference>
<dbReference type="GO" id="GO:0097602">
    <property type="term" value="F:cullin family protein binding"/>
    <property type="evidence" value="ECO:0007669"/>
    <property type="project" value="TreeGrafter"/>
</dbReference>
<dbReference type="EMBL" id="AXCP01007475">
    <property type="status" value="NOT_ANNOTATED_CDS"/>
    <property type="molecule type" value="Genomic_DNA"/>
</dbReference>
<organism evidence="3">
    <name type="scientific">Anopheles atroparvus</name>
    <name type="common">European mosquito</name>
    <dbReference type="NCBI Taxonomy" id="41427"/>
    <lineage>
        <taxon>Eukaryota</taxon>
        <taxon>Metazoa</taxon>
        <taxon>Ecdysozoa</taxon>
        <taxon>Arthropoda</taxon>
        <taxon>Hexapoda</taxon>
        <taxon>Insecta</taxon>
        <taxon>Pterygota</taxon>
        <taxon>Neoptera</taxon>
        <taxon>Endopterygota</taxon>
        <taxon>Diptera</taxon>
        <taxon>Nematocera</taxon>
        <taxon>Culicoidea</taxon>
        <taxon>Culicidae</taxon>
        <taxon>Anophelinae</taxon>
        <taxon>Anopheles</taxon>
    </lineage>
</organism>
<feature type="domain" description="CCDC22 N-terminal" evidence="2">
    <location>
        <begin position="190"/>
        <end position="224"/>
    </location>
</feature>
<dbReference type="PANTHER" id="PTHR15668">
    <property type="entry name" value="JM1 PROTEIN"/>
    <property type="match status" value="1"/>
</dbReference>
<evidence type="ECO:0000259" key="2">
    <source>
        <dbReference type="Pfam" id="PF21674"/>
    </source>
</evidence>
<evidence type="ECO:0000313" key="3">
    <source>
        <dbReference type="EnsemblMetazoa" id="AATE002480-PA.1"/>
    </source>
</evidence>
<name>A0A182INJ0_ANOAO</name>
<evidence type="ECO:0000256" key="1">
    <source>
        <dbReference type="SAM" id="MobiDB-lite"/>
    </source>
</evidence>
<dbReference type="InterPro" id="IPR011011">
    <property type="entry name" value="Znf_FYVE_PHD"/>
</dbReference>
<dbReference type="PANTHER" id="PTHR15668:SF4">
    <property type="entry name" value="COILED-COIL DOMAIN-CONTAINING PROTEIN 22"/>
    <property type="match status" value="1"/>
</dbReference>
<dbReference type="VEuPathDB" id="VectorBase:AATE002480"/>
<dbReference type="GO" id="GO:2000060">
    <property type="term" value="P:positive regulation of ubiquitin-dependent protein catabolic process"/>
    <property type="evidence" value="ECO:0007669"/>
    <property type="project" value="TreeGrafter"/>
</dbReference>
<dbReference type="EMBL" id="AXCP01007477">
    <property type="status" value="NOT_ANNOTATED_CDS"/>
    <property type="molecule type" value="Genomic_DNA"/>
</dbReference>
<reference evidence="3" key="1">
    <citation type="submission" date="2022-08" db="UniProtKB">
        <authorList>
            <consortium name="EnsemblMetazoa"/>
        </authorList>
    </citation>
    <scope>IDENTIFICATION</scope>
    <source>
        <strain evidence="3">EBRO</strain>
    </source>
</reference>
<dbReference type="STRING" id="41427.A0A182INJ0"/>
<proteinExistence type="predicted"/>
<feature type="region of interest" description="Disordered" evidence="1">
    <location>
        <begin position="127"/>
        <end position="146"/>
    </location>
</feature>
<dbReference type="InterPro" id="IPR013083">
    <property type="entry name" value="Znf_RING/FYVE/PHD"/>
</dbReference>
<protein>
    <recommendedName>
        <fullName evidence="2">CCDC22 N-terminal domain-containing protein</fullName>
    </recommendedName>
</protein>
<dbReference type="EnsemblMetazoa" id="AATE002480-RA">
    <property type="protein sequence ID" value="AATE002480-PA.1"/>
    <property type="gene ID" value="AATE002480"/>
</dbReference>
<dbReference type="Pfam" id="PF21674">
    <property type="entry name" value="CCDC22_N"/>
    <property type="match status" value="1"/>
</dbReference>
<accession>A0A182INJ0</accession>
<feature type="compositionally biased region" description="Low complexity" evidence="1">
    <location>
        <begin position="128"/>
        <end position="138"/>
    </location>
</feature>
<dbReference type="InterPro" id="IPR008530">
    <property type="entry name" value="CCDC22"/>
</dbReference>
<dbReference type="SUPFAM" id="SSF57903">
    <property type="entry name" value="FYVE/PHD zinc finger"/>
    <property type="match status" value="1"/>
</dbReference>
<dbReference type="EMBL" id="AXCP01007476">
    <property type="status" value="NOT_ANNOTATED_CDS"/>
    <property type="molecule type" value="Genomic_DNA"/>
</dbReference>
<dbReference type="InterPro" id="IPR048349">
    <property type="entry name" value="CCDC22_N"/>
</dbReference>